<evidence type="ECO:0000256" key="1">
    <source>
        <dbReference type="ARBA" id="ARBA00000085"/>
    </source>
</evidence>
<name>A0A4R5PMV3_9HYPH</name>
<organism evidence="9 10">
    <name type="scientific">Pseudohoeflea suaedae</name>
    <dbReference type="NCBI Taxonomy" id="877384"/>
    <lineage>
        <taxon>Bacteria</taxon>
        <taxon>Pseudomonadati</taxon>
        <taxon>Pseudomonadota</taxon>
        <taxon>Alphaproteobacteria</taxon>
        <taxon>Hyphomicrobiales</taxon>
        <taxon>Rhizobiaceae</taxon>
        <taxon>Pseudohoeflea</taxon>
    </lineage>
</organism>
<dbReference type="RefSeq" id="WP_133283185.1">
    <property type="nucleotide sequence ID" value="NZ_SMSI01000001.1"/>
</dbReference>
<keyword evidence="7" id="KW-0067">ATP-binding</keyword>
<comment type="catalytic activity">
    <reaction evidence="1">
        <text>ATP + protein L-histidine = ADP + protein N-phospho-L-histidine.</text>
        <dbReference type="EC" id="2.7.13.3"/>
    </reaction>
</comment>
<evidence type="ECO:0000259" key="8">
    <source>
        <dbReference type="SMART" id="SM00911"/>
    </source>
</evidence>
<evidence type="ECO:0000256" key="6">
    <source>
        <dbReference type="ARBA" id="ARBA00022777"/>
    </source>
</evidence>
<dbReference type="PANTHER" id="PTHR41523:SF7">
    <property type="entry name" value="HISTIDINE KINASE"/>
    <property type="match status" value="1"/>
</dbReference>
<evidence type="ECO:0000313" key="9">
    <source>
        <dbReference type="EMBL" id="TDH38350.1"/>
    </source>
</evidence>
<evidence type="ECO:0000256" key="3">
    <source>
        <dbReference type="ARBA" id="ARBA00022553"/>
    </source>
</evidence>
<keyword evidence="5" id="KW-0547">Nucleotide-binding</keyword>
<evidence type="ECO:0000256" key="4">
    <source>
        <dbReference type="ARBA" id="ARBA00022679"/>
    </source>
</evidence>
<dbReference type="PANTHER" id="PTHR41523">
    <property type="entry name" value="TWO-COMPONENT SYSTEM SENSOR PROTEIN"/>
    <property type="match status" value="1"/>
</dbReference>
<feature type="domain" description="Signal transduction histidine kinase HWE region" evidence="8">
    <location>
        <begin position="137"/>
        <end position="219"/>
    </location>
</feature>
<dbReference type="Proteomes" id="UP000295131">
    <property type="component" value="Unassembled WGS sequence"/>
</dbReference>
<keyword evidence="3" id="KW-0597">Phosphoprotein</keyword>
<dbReference type="AlphaFoldDB" id="A0A4R5PMV3"/>
<dbReference type="GO" id="GO:0005524">
    <property type="term" value="F:ATP binding"/>
    <property type="evidence" value="ECO:0007669"/>
    <property type="project" value="UniProtKB-KW"/>
</dbReference>
<evidence type="ECO:0000256" key="2">
    <source>
        <dbReference type="ARBA" id="ARBA00012438"/>
    </source>
</evidence>
<dbReference type="Gene3D" id="3.30.565.10">
    <property type="entry name" value="Histidine kinase-like ATPase, C-terminal domain"/>
    <property type="match status" value="1"/>
</dbReference>
<accession>A0A4R5PMV3</accession>
<sequence length="330" mass="36442">MPSTRLTYETRGALAPLLLMALKSAEVGVVVKAQDGSYLYASGLPEYFPQITLPGATDADLFEDDWHDQILEAQDEVLRSGQEVVLELVKTSNKQYSACECTVQRYESAGIQSVLITFVDLTRERKREDTLKALLREVSHRSKNLLAIVQSIASQTARTSDDLGFFLTKFRGRLAALSSAQDLVTDSNWRGANFRELAMHQFLRYVEKGDTRVSVTGDDVILSPNGATHLGLALHELVTNSVAFGALSNRAGHVHLSCEGDEEGCFSVIWDEDTGTVHDRTLSEDEINGINGKKFGSTVLERVVPAALDGTADYDIRPHHVVYRLHFRSA</sequence>
<dbReference type="SMART" id="SM00911">
    <property type="entry name" value="HWE_HK"/>
    <property type="match status" value="1"/>
</dbReference>
<reference evidence="9 10" key="1">
    <citation type="journal article" date="2013" name="Int. J. Syst. Evol. Microbiol.">
        <title>Hoeflea suaedae sp. nov., an endophytic bacterium isolated from the root of the halophyte Suaeda maritima.</title>
        <authorList>
            <person name="Chung E.J."/>
            <person name="Park J.A."/>
            <person name="Pramanik P."/>
            <person name="Bibi F."/>
            <person name="Jeon C.O."/>
            <person name="Chung Y.R."/>
        </authorList>
    </citation>
    <scope>NUCLEOTIDE SEQUENCE [LARGE SCALE GENOMIC DNA]</scope>
    <source>
        <strain evidence="9 10">YC6898</strain>
    </source>
</reference>
<gene>
    <name evidence="9" type="ORF">E2A64_04345</name>
</gene>
<evidence type="ECO:0000256" key="7">
    <source>
        <dbReference type="ARBA" id="ARBA00022840"/>
    </source>
</evidence>
<dbReference type="Gene3D" id="3.30.450.20">
    <property type="entry name" value="PAS domain"/>
    <property type="match status" value="1"/>
</dbReference>
<keyword evidence="6 9" id="KW-0418">Kinase</keyword>
<comment type="caution">
    <text evidence="9">The sequence shown here is derived from an EMBL/GenBank/DDBJ whole genome shotgun (WGS) entry which is preliminary data.</text>
</comment>
<dbReference type="Pfam" id="PF07536">
    <property type="entry name" value="HWE_HK"/>
    <property type="match status" value="1"/>
</dbReference>
<dbReference type="EC" id="2.7.13.3" evidence="2"/>
<keyword evidence="10" id="KW-1185">Reference proteome</keyword>
<dbReference type="OrthoDB" id="9816309at2"/>
<evidence type="ECO:0000313" key="10">
    <source>
        <dbReference type="Proteomes" id="UP000295131"/>
    </source>
</evidence>
<dbReference type="InterPro" id="IPR011102">
    <property type="entry name" value="Sig_transdc_His_kinase_HWE"/>
</dbReference>
<proteinExistence type="predicted"/>
<keyword evidence="4" id="KW-0808">Transferase</keyword>
<dbReference type="GO" id="GO:0004673">
    <property type="term" value="F:protein histidine kinase activity"/>
    <property type="evidence" value="ECO:0007669"/>
    <property type="project" value="UniProtKB-EC"/>
</dbReference>
<dbReference type="SUPFAM" id="SSF55874">
    <property type="entry name" value="ATPase domain of HSP90 chaperone/DNA topoisomerase II/histidine kinase"/>
    <property type="match status" value="1"/>
</dbReference>
<evidence type="ECO:0000256" key="5">
    <source>
        <dbReference type="ARBA" id="ARBA00022741"/>
    </source>
</evidence>
<dbReference type="InterPro" id="IPR036890">
    <property type="entry name" value="HATPase_C_sf"/>
</dbReference>
<dbReference type="EMBL" id="SMSI01000001">
    <property type="protein sequence ID" value="TDH38350.1"/>
    <property type="molecule type" value="Genomic_DNA"/>
</dbReference>
<protein>
    <recommendedName>
        <fullName evidence="2">histidine kinase</fullName>
        <ecNumber evidence="2">2.7.13.3</ecNumber>
    </recommendedName>
</protein>